<proteinExistence type="predicted"/>
<dbReference type="AlphaFoldDB" id="X1B7B1"/>
<sequence length="170" mass="20398">MNLDIFIDETERFQNLKKKDLKKSPNLKIIFNLINQHLYAKLKYTDTDTRTRSKEIVNLLLCKLVDEIEKSPNDYVEFCIKDNESPADLTKRIQNFFKKNVKERYKEIFINDEKIGLNPELVYLIIKELQNISLLQSSKDILSDAFLQESFVFPNYWQIRFSMYVLIRKF</sequence>
<dbReference type="EMBL" id="BART01009714">
    <property type="protein sequence ID" value="GAG80008.1"/>
    <property type="molecule type" value="Genomic_DNA"/>
</dbReference>
<name>X1B7B1_9ZZZZ</name>
<gene>
    <name evidence="1" type="ORF">S01H4_21438</name>
</gene>
<comment type="caution">
    <text evidence="1">The sequence shown here is derived from an EMBL/GenBank/DDBJ whole genome shotgun (WGS) entry which is preliminary data.</text>
</comment>
<accession>X1B7B1</accession>
<organism evidence="1">
    <name type="scientific">marine sediment metagenome</name>
    <dbReference type="NCBI Taxonomy" id="412755"/>
    <lineage>
        <taxon>unclassified sequences</taxon>
        <taxon>metagenomes</taxon>
        <taxon>ecological metagenomes</taxon>
    </lineage>
</organism>
<evidence type="ECO:0000313" key="1">
    <source>
        <dbReference type="EMBL" id="GAG80008.1"/>
    </source>
</evidence>
<protein>
    <submittedName>
        <fullName evidence="1">Uncharacterized protein</fullName>
    </submittedName>
</protein>
<reference evidence="1" key="1">
    <citation type="journal article" date="2014" name="Front. Microbiol.">
        <title>High frequency of phylogenetically diverse reductive dehalogenase-homologous genes in deep subseafloor sedimentary metagenomes.</title>
        <authorList>
            <person name="Kawai M."/>
            <person name="Futagami T."/>
            <person name="Toyoda A."/>
            <person name="Takaki Y."/>
            <person name="Nishi S."/>
            <person name="Hori S."/>
            <person name="Arai W."/>
            <person name="Tsubouchi T."/>
            <person name="Morono Y."/>
            <person name="Uchiyama I."/>
            <person name="Ito T."/>
            <person name="Fujiyama A."/>
            <person name="Inagaki F."/>
            <person name="Takami H."/>
        </authorList>
    </citation>
    <scope>NUCLEOTIDE SEQUENCE</scope>
    <source>
        <strain evidence="1">Expedition CK06-06</strain>
    </source>
</reference>